<feature type="transmembrane region" description="Helical" evidence="8">
    <location>
        <begin position="338"/>
        <end position="355"/>
    </location>
</feature>
<reference evidence="9" key="1">
    <citation type="submission" date="2023-04" db="EMBL/GenBank/DDBJ databases">
        <title>Completed genome of Mycoplasma lagogenitalium type strain 12MS.</title>
        <authorList>
            <person name="Spergser J."/>
        </authorList>
    </citation>
    <scope>NUCLEOTIDE SEQUENCE</scope>
    <source>
        <strain evidence="9">12MS</strain>
    </source>
</reference>
<feature type="transmembrane region" description="Helical" evidence="8">
    <location>
        <begin position="388"/>
        <end position="406"/>
    </location>
</feature>
<feature type="transmembrane region" description="Helical" evidence="8">
    <location>
        <begin position="362"/>
        <end position="382"/>
    </location>
</feature>
<keyword evidence="2" id="KW-0813">Transport</keyword>
<keyword evidence="4 8" id="KW-0812">Transmembrane</keyword>
<gene>
    <name evidence="9" type="ORF">QEG99_02545</name>
</gene>
<keyword evidence="3" id="KW-1003">Cell membrane</keyword>
<proteinExistence type="predicted"/>
<keyword evidence="6" id="KW-0406">Ion transport</keyword>
<dbReference type="PANTHER" id="PTHR32024:SF1">
    <property type="entry name" value="KTR SYSTEM POTASSIUM UPTAKE PROTEIN B"/>
    <property type="match status" value="1"/>
</dbReference>
<dbReference type="PANTHER" id="PTHR32024">
    <property type="entry name" value="TRK SYSTEM POTASSIUM UPTAKE PROTEIN TRKG-RELATED"/>
    <property type="match status" value="1"/>
</dbReference>
<evidence type="ECO:0000256" key="8">
    <source>
        <dbReference type="SAM" id="Phobius"/>
    </source>
</evidence>
<feature type="transmembrane region" description="Helical" evidence="8">
    <location>
        <begin position="110"/>
        <end position="140"/>
    </location>
</feature>
<feature type="transmembrane region" description="Helical" evidence="8">
    <location>
        <begin position="243"/>
        <end position="266"/>
    </location>
</feature>
<protein>
    <submittedName>
        <fullName evidence="9">Potassium transporter TrkG</fullName>
    </submittedName>
</protein>
<keyword evidence="10" id="KW-1185">Reference proteome</keyword>
<feature type="transmembrane region" description="Helical" evidence="8">
    <location>
        <begin position="46"/>
        <end position="65"/>
    </location>
</feature>
<feature type="transmembrane region" description="Helical" evidence="8">
    <location>
        <begin position="502"/>
        <end position="522"/>
    </location>
</feature>
<evidence type="ECO:0000313" key="9">
    <source>
        <dbReference type="EMBL" id="WGI36334.1"/>
    </source>
</evidence>
<sequence>MKKNKSKLKNKKNLKSNLKNINEKIKFFFIFLAELKYKFNKKVGKIGYLFITYFLITIIGSLLLYSNFSQTKPGTINYIDSLFASASAFSDTGLSTKITAQDWTMFGQTVIAILILVGGIGVFAIKVYIINYIFGFKLGIFQKEVLSLERRSNKIGELKDVIIVSITIMFILIVFSTFIFFFIFYFSDGNFEVYDKNLNPQYNFNLSLRFATFHSISALNNAGFDIIGNHSLAPYYSNYLLQIWIMILFIIGGIGYPVIYDLYLWIVSIFKKSEKKHKFSLFSKVSLITYFTLSLLGIILVITFETTSKNANNFWNLKTSNAIYWGDGISKSYDYGNGFNKTFAIIFIVFSTRSAGFTTFDLYNLTDTSLAILSILMFIGASPASTAGGIRSTTFAIIILNLFSIMRGKKSTHIFKRKIKGETVNQASIVLILSILLNLISFGILNTSFITHGGNLLTHDWEHQPTERVYGSIHIFFEVTSAFGTSGLTTGITDKLNYISKLSLLLIMFIGQLGISSTILVWGSNNSKFSKYEYLEEDIAIG</sequence>
<feature type="transmembrane region" description="Helical" evidence="8">
    <location>
        <begin position="287"/>
        <end position="304"/>
    </location>
</feature>
<dbReference type="Proteomes" id="UP001179842">
    <property type="component" value="Chromosome"/>
</dbReference>
<comment type="subcellular location">
    <subcellularLocation>
        <location evidence="1">Cell membrane</location>
        <topology evidence="1">Multi-pass membrane protein</topology>
    </subcellularLocation>
</comment>
<evidence type="ECO:0000256" key="6">
    <source>
        <dbReference type="ARBA" id="ARBA00023065"/>
    </source>
</evidence>
<feature type="transmembrane region" description="Helical" evidence="8">
    <location>
        <begin position="427"/>
        <end position="449"/>
    </location>
</feature>
<dbReference type="Pfam" id="PF02386">
    <property type="entry name" value="TrkH"/>
    <property type="match status" value="1"/>
</dbReference>
<feature type="transmembrane region" description="Helical" evidence="8">
    <location>
        <begin position="161"/>
        <end position="186"/>
    </location>
</feature>
<keyword evidence="5 8" id="KW-1133">Transmembrane helix</keyword>
<organism evidence="9 10">
    <name type="scientific">Mesomycoplasma lagogenitalium</name>
    <dbReference type="NCBI Taxonomy" id="171286"/>
    <lineage>
        <taxon>Bacteria</taxon>
        <taxon>Bacillati</taxon>
        <taxon>Mycoplasmatota</taxon>
        <taxon>Mycoplasmoidales</taxon>
        <taxon>Metamycoplasmataceae</taxon>
        <taxon>Mesomycoplasma</taxon>
    </lineage>
</organism>
<dbReference type="EMBL" id="CP122979">
    <property type="protein sequence ID" value="WGI36334.1"/>
    <property type="molecule type" value="Genomic_DNA"/>
</dbReference>
<evidence type="ECO:0000256" key="3">
    <source>
        <dbReference type="ARBA" id="ARBA00022475"/>
    </source>
</evidence>
<evidence type="ECO:0000256" key="5">
    <source>
        <dbReference type="ARBA" id="ARBA00022989"/>
    </source>
</evidence>
<dbReference type="InterPro" id="IPR003445">
    <property type="entry name" value="Cat_transpt"/>
</dbReference>
<evidence type="ECO:0000256" key="2">
    <source>
        <dbReference type="ARBA" id="ARBA00022448"/>
    </source>
</evidence>
<evidence type="ECO:0000313" key="10">
    <source>
        <dbReference type="Proteomes" id="UP001179842"/>
    </source>
</evidence>
<name>A0ABY8LSU7_9BACT</name>
<evidence type="ECO:0000256" key="7">
    <source>
        <dbReference type="ARBA" id="ARBA00023136"/>
    </source>
</evidence>
<accession>A0ABY8LSU7</accession>
<keyword evidence="7 8" id="KW-0472">Membrane</keyword>
<evidence type="ECO:0000256" key="1">
    <source>
        <dbReference type="ARBA" id="ARBA00004651"/>
    </source>
</evidence>
<evidence type="ECO:0000256" key="4">
    <source>
        <dbReference type="ARBA" id="ARBA00022692"/>
    </source>
</evidence>
<dbReference type="RefSeq" id="WP_280101635.1">
    <property type="nucleotide sequence ID" value="NZ_CP122979.1"/>
</dbReference>